<dbReference type="GO" id="GO:0030267">
    <property type="term" value="F:glyoxylate reductase (NADPH) activity"/>
    <property type="evidence" value="ECO:0000318"/>
    <property type="project" value="GO_Central"/>
</dbReference>
<dbReference type="PANTHER" id="PTHR10996:SF178">
    <property type="entry name" value="2-HYDROXYACID DEHYDROGENASE YGL185C-RELATED"/>
    <property type="match status" value="1"/>
</dbReference>
<evidence type="ECO:0000256" key="3">
    <source>
        <dbReference type="ARBA" id="ARBA00023027"/>
    </source>
</evidence>
<dbReference type="Proteomes" id="UP000036987">
    <property type="component" value="Unassembled WGS sequence"/>
</dbReference>
<evidence type="ECO:0000256" key="1">
    <source>
        <dbReference type="ARBA" id="ARBA00022857"/>
    </source>
</evidence>
<dbReference type="OMA" id="HHTRAAM"/>
<feature type="domain" description="D-isomer specific 2-hydroxyacid dehydrogenase NAD-binding" evidence="6">
    <location>
        <begin position="112"/>
        <end position="271"/>
    </location>
</feature>
<evidence type="ECO:0000256" key="2">
    <source>
        <dbReference type="ARBA" id="ARBA00023002"/>
    </source>
</evidence>
<accession>A0A0K9P968</accession>
<evidence type="ECO:0000259" key="5">
    <source>
        <dbReference type="Pfam" id="PF00389"/>
    </source>
</evidence>
<dbReference type="PANTHER" id="PTHR10996">
    <property type="entry name" value="2-HYDROXYACID DEHYDROGENASE-RELATED"/>
    <property type="match status" value="1"/>
</dbReference>
<name>A0A0K9P968_ZOSMR</name>
<dbReference type="EMBL" id="LFYR01001027">
    <property type="protein sequence ID" value="KMZ65598.1"/>
    <property type="molecule type" value="Genomic_DNA"/>
</dbReference>
<dbReference type="FunFam" id="3.40.50.720:FF:000213">
    <property type="entry name" value="Putative 2-hydroxyacid dehydrogenase"/>
    <property type="match status" value="1"/>
</dbReference>
<dbReference type="Pfam" id="PF00389">
    <property type="entry name" value="2-Hacid_dh"/>
    <property type="match status" value="1"/>
</dbReference>
<dbReference type="Gene3D" id="3.40.50.720">
    <property type="entry name" value="NAD(P)-binding Rossmann-like Domain"/>
    <property type="match status" value="2"/>
</dbReference>
<evidence type="ECO:0000313" key="7">
    <source>
        <dbReference type="EMBL" id="KMZ65598.1"/>
    </source>
</evidence>
<dbReference type="SUPFAM" id="SSF51735">
    <property type="entry name" value="NAD(P)-binding Rossmann-fold domains"/>
    <property type="match status" value="1"/>
</dbReference>
<sequence>MENLGVLLTIPMNGYLEEQLNERCKLFRLWDVPKGDRIGFLKVHADSIRAIVGNATVGADAKTIGLLPKLEIVSSFSVGVDKIDLQVCRERGISVTNTPDVLTEDVADLAIGLVLTTMRQICVSDRFVRSGAWESNGAFRLTRKNRYGIAKRSEAFDCPINYYSRSEKPETGYTYYSNLLDMATNSDVLMVACPLTEETHHIINRQVINALGSKGVLINIGRGPLVDETELVAALLDGRLGGAGLDVFENEPEAPKELFGLDNVVLLPHIGSGTWETRKVMADLVLKNLEAHALGKPLLTPVS</sequence>
<protein>
    <submittedName>
        <fullName evidence="7">Glyoxylate/hydroxypyruvate reductase B</fullName>
    </submittedName>
</protein>
<dbReference type="CDD" id="cd12156">
    <property type="entry name" value="HPPR"/>
    <property type="match status" value="1"/>
</dbReference>
<comment type="caution">
    <text evidence="7">The sequence shown here is derived from an EMBL/GenBank/DDBJ whole genome shotgun (WGS) entry which is preliminary data.</text>
</comment>
<dbReference type="AlphaFoldDB" id="A0A0K9P968"/>
<keyword evidence="7" id="KW-0670">Pyruvate</keyword>
<evidence type="ECO:0000313" key="8">
    <source>
        <dbReference type="Proteomes" id="UP000036987"/>
    </source>
</evidence>
<keyword evidence="8" id="KW-1185">Reference proteome</keyword>
<gene>
    <name evidence="7" type="ORF">ZOSMA_317G00140</name>
</gene>
<dbReference type="OrthoDB" id="298012at2759"/>
<dbReference type="GO" id="GO:0016618">
    <property type="term" value="F:hydroxypyruvate reductase [NAD(P)H] activity"/>
    <property type="evidence" value="ECO:0000318"/>
    <property type="project" value="GO_Central"/>
</dbReference>
<dbReference type="InterPro" id="IPR036291">
    <property type="entry name" value="NAD(P)-bd_dom_sf"/>
</dbReference>
<dbReference type="GO" id="GO:0005829">
    <property type="term" value="C:cytosol"/>
    <property type="evidence" value="ECO:0000318"/>
    <property type="project" value="GO_Central"/>
</dbReference>
<dbReference type="SUPFAM" id="SSF52283">
    <property type="entry name" value="Formate/glycerate dehydrogenase catalytic domain-like"/>
    <property type="match status" value="1"/>
</dbReference>
<keyword evidence="2 4" id="KW-0560">Oxidoreductase</keyword>
<dbReference type="GO" id="GO:0051287">
    <property type="term" value="F:NAD binding"/>
    <property type="evidence" value="ECO:0007669"/>
    <property type="project" value="InterPro"/>
</dbReference>
<keyword evidence="1" id="KW-0521">NADP</keyword>
<comment type="similarity">
    <text evidence="4">Belongs to the D-isomer specific 2-hydroxyacid dehydrogenase family.</text>
</comment>
<dbReference type="Pfam" id="PF02826">
    <property type="entry name" value="2-Hacid_dh_C"/>
    <property type="match status" value="1"/>
</dbReference>
<evidence type="ECO:0000256" key="4">
    <source>
        <dbReference type="RuleBase" id="RU003719"/>
    </source>
</evidence>
<dbReference type="InterPro" id="IPR006139">
    <property type="entry name" value="D-isomer_2_OHA_DH_cat_dom"/>
</dbReference>
<dbReference type="InterPro" id="IPR050223">
    <property type="entry name" value="D-isomer_2-hydroxyacid_DH"/>
</dbReference>
<feature type="domain" description="D-isomer specific 2-hydroxyacid dehydrogenase catalytic" evidence="5">
    <location>
        <begin position="45"/>
        <end position="302"/>
    </location>
</feature>
<dbReference type="InterPro" id="IPR006140">
    <property type="entry name" value="D-isomer_DH_NAD-bd"/>
</dbReference>
<keyword evidence="3" id="KW-0520">NAD</keyword>
<organism evidence="7 8">
    <name type="scientific">Zostera marina</name>
    <name type="common">Eelgrass</name>
    <dbReference type="NCBI Taxonomy" id="29655"/>
    <lineage>
        <taxon>Eukaryota</taxon>
        <taxon>Viridiplantae</taxon>
        <taxon>Streptophyta</taxon>
        <taxon>Embryophyta</taxon>
        <taxon>Tracheophyta</taxon>
        <taxon>Spermatophyta</taxon>
        <taxon>Magnoliopsida</taxon>
        <taxon>Liliopsida</taxon>
        <taxon>Zosteraceae</taxon>
        <taxon>Zostera</taxon>
    </lineage>
</organism>
<reference evidence="8" key="1">
    <citation type="journal article" date="2016" name="Nature">
        <title>The genome of the seagrass Zostera marina reveals angiosperm adaptation to the sea.</title>
        <authorList>
            <person name="Olsen J.L."/>
            <person name="Rouze P."/>
            <person name="Verhelst B."/>
            <person name="Lin Y.-C."/>
            <person name="Bayer T."/>
            <person name="Collen J."/>
            <person name="Dattolo E."/>
            <person name="De Paoli E."/>
            <person name="Dittami S."/>
            <person name="Maumus F."/>
            <person name="Michel G."/>
            <person name="Kersting A."/>
            <person name="Lauritano C."/>
            <person name="Lohaus R."/>
            <person name="Toepel M."/>
            <person name="Tonon T."/>
            <person name="Vanneste K."/>
            <person name="Amirebrahimi M."/>
            <person name="Brakel J."/>
            <person name="Bostroem C."/>
            <person name="Chovatia M."/>
            <person name="Grimwood J."/>
            <person name="Jenkins J.W."/>
            <person name="Jueterbock A."/>
            <person name="Mraz A."/>
            <person name="Stam W.T."/>
            <person name="Tice H."/>
            <person name="Bornberg-Bauer E."/>
            <person name="Green P.J."/>
            <person name="Pearson G.A."/>
            <person name="Procaccini G."/>
            <person name="Duarte C.M."/>
            <person name="Schmutz J."/>
            <person name="Reusch T.B.H."/>
            <person name="Van de Peer Y."/>
        </authorList>
    </citation>
    <scope>NUCLEOTIDE SEQUENCE [LARGE SCALE GENOMIC DNA]</scope>
    <source>
        <strain evidence="8">cv. Finnish</strain>
    </source>
</reference>
<dbReference type="STRING" id="29655.A0A0K9P968"/>
<proteinExistence type="inferred from homology"/>
<evidence type="ECO:0000259" key="6">
    <source>
        <dbReference type="Pfam" id="PF02826"/>
    </source>
</evidence>